<protein>
    <recommendedName>
        <fullName evidence="1">SnoaL-like domain-containing protein</fullName>
    </recommendedName>
</protein>
<dbReference type="Proteomes" id="UP000218244">
    <property type="component" value="Chromosome"/>
</dbReference>
<dbReference type="AlphaFoldDB" id="A0A169RN72"/>
<name>A0A169RN72_9CORY</name>
<feature type="domain" description="SnoaL-like" evidence="1">
    <location>
        <begin position="11"/>
        <end position="99"/>
    </location>
</feature>
<dbReference type="EMBL" id="AP017369">
    <property type="protein sequence ID" value="BAU94528.1"/>
    <property type="molecule type" value="Genomic_DNA"/>
</dbReference>
<evidence type="ECO:0000313" key="3">
    <source>
        <dbReference type="Proteomes" id="UP000218244"/>
    </source>
</evidence>
<dbReference type="Gene3D" id="3.10.450.50">
    <property type="match status" value="1"/>
</dbReference>
<evidence type="ECO:0000313" key="2">
    <source>
        <dbReference type="EMBL" id="BAU94528.1"/>
    </source>
</evidence>
<dbReference type="Pfam" id="PF12680">
    <property type="entry name" value="SnoaL_2"/>
    <property type="match status" value="1"/>
</dbReference>
<dbReference type="NCBIfam" id="TIGR02246">
    <property type="entry name" value="SgcJ/EcaC family oxidoreductase"/>
    <property type="match status" value="1"/>
</dbReference>
<proteinExistence type="predicted"/>
<keyword evidence="3" id="KW-1185">Reference proteome</keyword>
<organism evidence="2 3">
    <name type="scientific">Corynebacterium suranareeae</name>
    <dbReference type="NCBI Taxonomy" id="2506452"/>
    <lineage>
        <taxon>Bacteria</taxon>
        <taxon>Bacillati</taxon>
        <taxon>Actinomycetota</taxon>
        <taxon>Actinomycetes</taxon>
        <taxon>Mycobacteriales</taxon>
        <taxon>Corynebacteriaceae</taxon>
        <taxon>Corynebacterium</taxon>
    </lineage>
</organism>
<dbReference type="KEGG" id="csur:N24_0266"/>
<dbReference type="InterPro" id="IPR032710">
    <property type="entry name" value="NTF2-like_dom_sf"/>
</dbReference>
<reference evidence="2 3" key="1">
    <citation type="submission" date="2016-02" db="EMBL/GenBank/DDBJ databases">
        <title>Corynebacterium glutamicum N24 whole genome sequencing project.</title>
        <authorList>
            <person name="Matsutani M."/>
            <person name="Nangtapong N."/>
            <person name="Yakushi T."/>
            <person name="Matsushita K."/>
        </authorList>
    </citation>
    <scope>NUCLEOTIDE SEQUENCE [LARGE SCALE GENOMIC DNA]</scope>
    <source>
        <strain evidence="2 3">N24</strain>
    </source>
</reference>
<dbReference type="InterPro" id="IPR011944">
    <property type="entry name" value="Steroid_delta5-4_isomerase"/>
</dbReference>
<evidence type="ECO:0000259" key="1">
    <source>
        <dbReference type="Pfam" id="PF12680"/>
    </source>
</evidence>
<dbReference type="SUPFAM" id="SSF54427">
    <property type="entry name" value="NTF2-like"/>
    <property type="match status" value="1"/>
</dbReference>
<sequence length="150" mass="16973">MNSPESVAMSFANAWNNADADALTAVFKNDADFVNVVGFWWHGHRQIRHNHAIGFRDMFPDTEMVFEKTKTRMLSNDQVAVVHARWKMTGQITPDQQQRGGTRRGVLTFVCEKQADDSWLAVSAHNTDIIDGMQTHLASEDGITPVHYTR</sequence>
<gene>
    <name evidence="2" type="ORF">N24_0266</name>
</gene>
<accession>A0A169RN72</accession>
<dbReference type="InterPro" id="IPR037401">
    <property type="entry name" value="SnoaL-like"/>
</dbReference>